<evidence type="ECO:0000259" key="6">
    <source>
        <dbReference type="Pfam" id="PF00881"/>
    </source>
</evidence>
<sequence>MADKSLFERQLNHVTIREFTDEPVDPALVEALKDVANRTATSTGMQSYSIIRIVDEKKKKALADIGGQDYIARAPELWVFVADVYRNSRIAREQGVELEAEADSDRFFQGFTDAVLAAQNVTNAVEAAGLGAVYLGSLLNDARAVIELLNLPKLTFPVFGLGFGHPNQSPQLKPRMPMDLKCFTDSYVVLDNYLEAIKDYDEEMQTYYDLRDANRRVDSFSNQVVTRLKGATKNRAALAQIAEEQGFRLSKEK</sequence>
<accession>A0ABV1J4B5</accession>
<evidence type="ECO:0000256" key="1">
    <source>
        <dbReference type="ARBA" id="ARBA00008366"/>
    </source>
</evidence>
<dbReference type="InterPro" id="IPR016446">
    <property type="entry name" value="Flavin_OxRdtase_Frp"/>
</dbReference>
<dbReference type="PIRSF" id="PIRSF005426">
    <property type="entry name" value="Frp"/>
    <property type="match status" value="1"/>
</dbReference>
<dbReference type="SUPFAM" id="SSF55469">
    <property type="entry name" value="FMN-dependent nitroreductase-like"/>
    <property type="match status" value="1"/>
</dbReference>
<evidence type="ECO:0000256" key="5">
    <source>
        <dbReference type="PIRNR" id="PIRNR005426"/>
    </source>
</evidence>
<keyword evidence="3 5" id="KW-0288">FMN</keyword>
<feature type="domain" description="Nitroreductase" evidence="6">
    <location>
        <begin position="14"/>
        <end position="165"/>
    </location>
</feature>
<comment type="caution">
    <text evidence="7">The sequence shown here is derived from an EMBL/GenBank/DDBJ whole genome shotgun (WGS) entry which is preliminary data.</text>
</comment>
<evidence type="ECO:0000313" key="8">
    <source>
        <dbReference type="Proteomes" id="UP001481872"/>
    </source>
</evidence>
<gene>
    <name evidence="7" type="ORF">AAA081_01760</name>
</gene>
<evidence type="ECO:0000256" key="4">
    <source>
        <dbReference type="ARBA" id="ARBA00023002"/>
    </source>
</evidence>
<dbReference type="PANTHER" id="PTHR43425">
    <property type="entry name" value="OXYGEN-INSENSITIVE NADPH NITROREDUCTASE"/>
    <property type="match status" value="1"/>
</dbReference>
<dbReference type="PANTHER" id="PTHR43425:SF2">
    <property type="entry name" value="OXYGEN-INSENSITIVE NADPH NITROREDUCTASE"/>
    <property type="match status" value="1"/>
</dbReference>
<dbReference type="RefSeq" id="WP_349053437.1">
    <property type="nucleotide sequence ID" value="NZ_JBBNPS010000003.1"/>
</dbReference>
<reference evidence="7 8" key="1">
    <citation type="submission" date="2024-04" db="EMBL/GenBank/DDBJ databases">
        <title>Human intestinal bacterial collection.</title>
        <authorList>
            <person name="Pauvert C."/>
            <person name="Hitch T.C.A."/>
            <person name="Clavel T."/>
        </authorList>
    </citation>
    <scope>NUCLEOTIDE SEQUENCE [LARGE SCALE GENOMIC DNA]</scope>
    <source>
        <strain evidence="7 8">CLA-SR-H026</strain>
    </source>
</reference>
<keyword evidence="8" id="KW-1185">Reference proteome</keyword>
<comment type="similarity">
    <text evidence="1 5">Belongs to the flavin oxidoreductase frp family.</text>
</comment>
<keyword evidence="4 5" id="KW-0560">Oxidoreductase</keyword>
<evidence type="ECO:0000313" key="7">
    <source>
        <dbReference type="EMBL" id="MEQ3353030.1"/>
    </source>
</evidence>
<dbReference type="Gene3D" id="3.40.109.10">
    <property type="entry name" value="NADH Oxidase"/>
    <property type="match status" value="1"/>
</dbReference>
<dbReference type="EMBL" id="JBBNPS010000003">
    <property type="protein sequence ID" value="MEQ3353030.1"/>
    <property type="molecule type" value="Genomic_DNA"/>
</dbReference>
<keyword evidence="2 5" id="KW-0285">Flavoprotein</keyword>
<evidence type="ECO:0000256" key="2">
    <source>
        <dbReference type="ARBA" id="ARBA00022630"/>
    </source>
</evidence>
<keyword evidence="5" id="KW-0521">NADP</keyword>
<dbReference type="Pfam" id="PF00881">
    <property type="entry name" value="Nitroreductase"/>
    <property type="match status" value="1"/>
</dbReference>
<name>A0ABV1J4B5_9FIRM</name>
<dbReference type="InterPro" id="IPR000415">
    <property type="entry name" value="Nitroreductase-like"/>
</dbReference>
<evidence type="ECO:0000256" key="3">
    <source>
        <dbReference type="ARBA" id="ARBA00022643"/>
    </source>
</evidence>
<dbReference type="InterPro" id="IPR029479">
    <property type="entry name" value="Nitroreductase"/>
</dbReference>
<organism evidence="7 8">
    <name type="scientific">Aedoeadaptatus acetigenes</name>
    <dbReference type="NCBI Taxonomy" id="2981723"/>
    <lineage>
        <taxon>Bacteria</taxon>
        <taxon>Bacillati</taxon>
        <taxon>Bacillota</taxon>
        <taxon>Tissierellia</taxon>
        <taxon>Tissierellales</taxon>
        <taxon>Peptoniphilaceae</taxon>
        <taxon>Aedoeadaptatus</taxon>
    </lineage>
</organism>
<dbReference type="Proteomes" id="UP001481872">
    <property type="component" value="Unassembled WGS sequence"/>
</dbReference>
<proteinExistence type="inferred from homology"/>
<dbReference type="CDD" id="cd02146">
    <property type="entry name" value="NfsA-like"/>
    <property type="match status" value="1"/>
</dbReference>
<protein>
    <submittedName>
        <fullName evidence="7">NADPH-dependent oxidoreductase</fullName>
    </submittedName>
</protein>